<protein>
    <recommendedName>
        <fullName evidence="4">Transmembrane protein</fullName>
    </recommendedName>
</protein>
<evidence type="ECO:0000313" key="2">
    <source>
        <dbReference type="EMBL" id="MBB3102917.1"/>
    </source>
</evidence>
<proteinExistence type="predicted"/>
<accession>A0A839T025</accession>
<dbReference type="EMBL" id="JACHXI010000004">
    <property type="protein sequence ID" value="MBB3102917.1"/>
    <property type="molecule type" value="Genomic_DNA"/>
</dbReference>
<keyword evidence="1" id="KW-1133">Transmembrane helix</keyword>
<sequence length="203" mass="22354">MPLAVVVGGIFAGWVAGQFLSKSLLSMLVSMGGPRLLLQFDSRVFSLAALRESTARAQCAELVTLPGLTPQGDWGRLMLRMILGLQVRRFLVLAILASVLGSYCELPPAWWQWWLLVVLVVLPLGLVGTLLVLRGLLRWWGLLVLQFSVLIFSLVASQISTLMADSSLLGVLLVGWGLAGIAALLVVAWLCPWLWHRERWLVD</sequence>
<dbReference type="AlphaFoldDB" id="A0A839T025"/>
<feature type="transmembrane region" description="Helical" evidence="1">
    <location>
        <begin position="87"/>
        <end position="106"/>
    </location>
</feature>
<keyword evidence="1" id="KW-0812">Transmembrane</keyword>
<evidence type="ECO:0008006" key="4">
    <source>
        <dbReference type="Google" id="ProtNLM"/>
    </source>
</evidence>
<evidence type="ECO:0000313" key="3">
    <source>
        <dbReference type="Proteomes" id="UP000549250"/>
    </source>
</evidence>
<feature type="transmembrane region" description="Helical" evidence="1">
    <location>
        <begin position="113"/>
        <end position="133"/>
    </location>
</feature>
<keyword evidence="3" id="KW-1185">Reference proteome</keyword>
<evidence type="ECO:0000256" key="1">
    <source>
        <dbReference type="SAM" id="Phobius"/>
    </source>
</evidence>
<organism evidence="2 3">
    <name type="scientific">Azomonas macrocytogenes</name>
    <name type="common">Azotobacter macrocytogenes</name>
    <dbReference type="NCBI Taxonomy" id="69962"/>
    <lineage>
        <taxon>Bacteria</taxon>
        <taxon>Pseudomonadati</taxon>
        <taxon>Pseudomonadota</taxon>
        <taxon>Gammaproteobacteria</taxon>
        <taxon>Pseudomonadales</taxon>
        <taxon>Pseudomonadaceae</taxon>
        <taxon>Azomonas</taxon>
    </lineage>
</organism>
<name>A0A839T025_AZOMA</name>
<feature type="transmembrane region" description="Helical" evidence="1">
    <location>
        <begin position="168"/>
        <end position="195"/>
    </location>
</feature>
<reference evidence="2 3" key="1">
    <citation type="submission" date="2020-08" db="EMBL/GenBank/DDBJ databases">
        <title>Genomic Encyclopedia of Type Strains, Phase III (KMG-III): the genomes of soil and plant-associated and newly described type strains.</title>
        <authorList>
            <person name="Whitman W."/>
        </authorList>
    </citation>
    <scope>NUCLEOTIDE SEQUENCE [LARGE SCALE GENOMIC DNA]</scope>
    <source>
        <strain evidence="2 3">CECT 4462</strain>
    </source>
</reference>
<gene>
    <name evidence="2" type="ORF">FHR87_001305</name>
</gene>
<keyword evidence="1" id="KW-0472">Membrane</keyword>
<comment type="caution">
    <text evidence="2">The sequence shown here is derived from an EMBL/GenBank/DDBJ whole genome shotgun (WGS) entry which is preliminary data.</text>
</comment>
<feature type="transmembrane region" description="Helical" evidence="1">
    <location>
        <begin position="139"/>
        <end position="156"/>
    </location>
</feature>
<dbReference type="RefSeq" id="WP_183165882.1">
    <property type="nucleotide sequence ID" value="NZ_JACHXI010000004.1"/>
</dbReference>
<dbReference type="Proteomes" id="UP000549250">
    <property type="component" value="Unassembled WGS sequence"/>
</dbReference>